<organism evidence="1 2">
    <name type="scientific">Nostoc cf. edaphicum LEGE 07299</name>
    <dbReference type="NCBI Taxonomy" id="2777974"/>
    <lineage>
        <taxon>Bacteria</taxon>
        <taxon>Bacillati</taxon>
        <taxon>Cyanobacteriota</taxon>
        <taxon>Cyanophyceae</taxon>
        <taxon>Nostocales</taxon>
        <taxon>Nostocaceae</taxon>
        <taxon>Nostoc</taxon>
    </lineage>
</organism>
<dbReference type="RefSeq" id="WP_194045752.1">
    <property type="nucleotide sequence ID" value="NZ_JADEXF010000578.1"/>
</dbReference>
<dbReference type="EMBL" id="JADEXF010000578">
    <property type="protein sequence ID" value="MBE9106594.1"/>
    <property type="molecule type" value="Genomic_DNA"/>
</dbReference>
<proteinExistence type="predicted"/>
<comment type="caution">
    <text evidence="1">The sequence shown here is derived from an EMBL/GenBank/DDBJ whole genome shotgun (WGS) entry which is preliminary data.</text>
</comment>
<sequence length="59" mass="6875">MHRPVMLMHRLAMLMHRPVMLMQPRFTSHWFGGTKAMPAVVTERSRSAASRREVRAMPT</sequence>
<gene>
    <name evidence="1" type="ORF">IQ229_17150</name>
</gene>
<keyword evidence="2" id="KW-1185">Reference proteome</keyword>
<name>A0ABR9U1R3_9NOSO</name>
<evidence type="ECO:0000313" key="1">
    <source>
        <dbReference type="EMBL" id="MBE9106594.1"/>
    </source>
</evidence>
<evidence type="ECO:0000313" key="2">
    <source>
        <dbReference type="Proteomes" id="UP000647836"/>
    </source>
</evidence>
<accession>A0ABR9U1R3</accession>
<dbReference type="Proteomes" id="UP000647836">
    <property type="component" value="Unassembled WGS sequence"/>
</dbReference>
<reference evidence="1 2" key="1">
    <citation type="submission" date="2020-10" db="EMBL/GenBank/DDBJ databases">
        <authorList>
            <person name="Castelo-Branco R."/>
            <person name="Eusebio N."/>
            <person name="Adriana R."/>
            <person name="Vieira A."/>
            <person name="Brugerolle De Fraissinette N."/>
            <person name="Rezende De Castro R."/>
            <person name="Schneider M.P."/>
            <person name="Vasconcelos V."/>
            <person name="Leao P.N."/>
        </authorList>
    </citation>
    <scope>NUCLEOTIDE SEQUENCE [LARGE SCALE GENOMIC DNA]</scope>
    <source>
        <strain evidence="1 2">LEGE 07299</strain>
    </source>
</reference>
<protein>
    <submittedName>
        <fullName evidence="1">Uncharacterized protein</fullName>
    </submittedName>
</protein>